<accession>A0A859QG39</accession>
<evidence type="ECO:0000256" key="9">
    <source>
        <dbReference type="ARBA" id="ARBA00022833"/>
    </source>
</evidence>
<keyword evidence="8 14" id="KW-0378">Hydrolase</keyword>
<dbReference type="KEGG" id="emx:FKV68_29705"/>
<feature type="binding site" evidence="16">
    <location>
        <position position="58"/>
    </location>
    <ligand>
        <name>Zn(2+)</name>
        <dbReference type="ChEBI" id="CHEBI:29105"/>
        <note>catalytic</note>
    </ligand>
</feature>
<keyword evidence="11 14" id="KW-0482">Metalloprotease</keyword>
<evidence type="ECO:0000256" key="13">
    <source>
        <dbReference type="ARBA" id="ARBA00023136"/>
    </source>
</evidence>
<dbReference type="PANTHER" id="PTHR39188:SF3">
    <property type="entry name" value="STAGE IV SPORULATION PROTEIN FB"/>
    <property type="match status" value="1"/>
</dbReference>
<evidence type="ECO:0000256" key="6">
    <source>
        <dbReference type="ARBA" id="ARBA00022723"/>
    </source>
</evidence>
<keyword evidence="3 14" id="KW-1003">Cell membrane</keyword>
<evidence type="ECO:0000256" key="14">
    <source>
        <dbReference type="PIRNR" id="PIRNR006404"/>
    </source>
</evidence>
<dbReference type="CDD" id="cd06164">
    <property type="entry name" value="S2P-M50_SpoIVFB_CBS"/>
    <property type="match status" value="1"/>
</dbReference>
<keyword evidence="12" id="KW-0129">CBS domain</keyword>
<dbReference type="PANTHER" id="PTHR39188">
    <property type="entry name" value="MEMBRANE-ASSOCIATED ZINC METALLOPROTEASE M50B"/>
    <property type="match status" value="1"/>
</dbReference>
<dbReference type="PROSITE" id="PS51371">
    <property type="entry name" value="CBS"/>
    <property type="match status" value="2"/>
</dbReference>
<dbReference type="GO" id="GO:0046872">
    <property type="term" value="F:metal ion binding"/>
    <property type="evidence" value="ECO:0007669"/>
    <property type="project" value="UniProtKB-UniRule"/>
</dbReference>
<feature type="binding site" evidence="16">
    <location>
        <position position="161"/>
    </location>
    <ligand>
        <name>Zn(2+)</name>
        <dbReference type="ChEBI" id="CHEBI:29105"/>
        <note>catalytic</note>
    </ligand>
</feature>
<evidence type="ECO:0000256" key="10">
    <source>
        <dbReference type="ARBA" id="ARBA00022989"/>
    </source>
</evidence>
<feature type="active site" evidence="15">
    <location>
        <position position="59"/>
    </location>
</feature>
<dbReference type="GO" id="GO:0006508">
    <property type="term" value="P:proteolysis"/>
    <property type="evidence" value="ECO:0007669"/>
    <property type="project" value="UniProtKB-KW"/>
</dbReference>
<evidence type="ECO:0000256" key="5">
    <source>
        <dbReference type="ARBA" id="ARBA00022692"/>
    </source>
</evidence>
<dbReference type="InterPro" id="IPR008915">
    <property type="entry name" value="Peptidase_M50"/>
</dbReference>
<keyword evidence="17" id="KW-0614">Plasmid</keyword>
<keyword evidence="10 14" id="KW-1133">Transmembrane helix</keyword>
<comment type="similarity">
    <text evidence="2 14">Belongs to the peptidase M50B family.</text>
</comment>
<evidence type="ECO:0000256" key="4">
    <source>
        <dbReference type="ARBA" id="ARBA00022670"/>
    </source>
</evidence>
<keyword evidence="7" id="KW-0677">Repeat</keyword>
<organism evidence="17 18">
    <name type="scientific">Sinorhizobium mexicanum</name>
    <dbReference type="NCBI Taxonomy" id="375549"/>
    <lineage>
        <taxon>Bacteria</taxon>
        <taxon>Pseudomonadati</taxon>
        <taxon>Pseudomonadota</taxon>
        <taxon>Alphaproteobacteria</taxon>
        <taxon>Hyphomicrobiales</taxon>
        <taxon>Rhizobiaceae</taxon>
        <taxon>Sinorhizobium/Ensifer group</taxon>
        <taxon>Sinorhizobium</taxon>
    </lineage>
</organism>
<evidence type="ECO:0000256" key="1">
    <source>
        <dbReference type="ARBA" id="ARBA00004651"/>
    </source>
</evidence>
<name>A0A859QG39_9HYPH</name>
<dbReference type="Pfam" id="PF02163">
    <property type="entry name" value="Peptidase_M50"/>
    <property type="match status" value="1"/>
</dbReference>
<evidence type="ECO:0000256" key="11">
    <source>
        <dbReference type="ARBA" id="ARBA00023049"/>
    </source>
</evidence>
<reference evidence="17 18" key="1">
    <citation type="submission" date="2019-06" db="EMBL/GenBank/DDBJ databases">
        <title>Complete genome sequence of Ensifer mexicanus ITTG R7 isolated from nodules of Acacia angustissima (Mill.) Kuntze.</title>
        <authorList>
            <person name="Rincon-Rosales R."/>
            <person name="Rogel M.A."/>
            <person name="Guerrero G."/>
            <person name="Rincon-Molina C.I."/>
            <person name="Lopez-Lopez A."/>
            <person name="Martinez-Romero E."/>
        </authorList>
    </citation>
    <scope>NUCLEOTIDE SEQUENCE [LARGE SCALE GENOMIC DNA]</scope>
    <source>
        <strain evidence="17 18">ITTG R7</strain>
        <plasmid evidence="18">pemeittgr7c</plasmid>
    </source>
</reference>
<dbReference type="Proteomes" id="UP000510721">
    <property type="component" value="Plasmid pEmeITTGR7c"/>
</dbReference>
<feature type="transmembrane region" description="Helical" evidence="14">
    <location>
        <begin position="138"/>
        <end position="158"/>
    </location>
</feature>
<evidence type="ECO:0000256" key="8">
    <source>
        <dbReference type="ARBA" id="ARBA00022801"/>
    </source>
</evidence>
<dbReference type="InterPro" id="IPR000644">
    <property type="entry name" value="CBS_dom"/>
</dbReference>
<comment type="cofactor">
    <cofactor evidence="14 16">
        <name>Zn(2+)</name>
        <dbReference type="ChEBI" id="CHEBI:29105"/>
    </cofactor>
    <text evidence="14 16">Binds 1 zinc ion per subunit.</text>
</comment>
<keyword evidence="13 14" id="KW-0472">Membrane</keyword>
<dbReference type="SUPFAM" id="SSF54631">
    <property type="entry name" value="CBS-domain pair"/>
    <property type="match status" value="1"/>
</dbReference>
<keyword evidence="18" id="KW-1185">Reference proteome</keyword>
<gene>
    <name evidence="17" type="ORF">FKV68_29705</name>
</gene>
<evidence type="ECO:0000256" key="16">
    <source>
        <dbReference type="PIRSR" id="PIRSR006404-2"/>
    </source>
</evidence>
<dbReference type="AlphaFoldDB" id="A0A859QG39"/>
<feature type="transmembrane region" description="Helical" evidence="14">
    <location>
        <begin position="190"/>
        <end position="216"/>
    </location>
</feature>
<dbReference type="SMART" id="SM00116">
    <property type="entry name" value="CBS"/>
    <property type="match status" value="2"/>
</dbReference>
<comment type="subcellular location">
    <subcellularLocation>
        <location evidence="1 14">Cell membrane</location>
        <topology evidence="1 14">Multi-pass membrane protein</topology>
    </subcellularLocation>
</comment>
<evidence type="ECO:0000256" key="7">
    <source>
        <dbReference type="ARBA" id="ARBA00022737"/>
    </source>
</evidence>
<dbReference type="PIRSF" id="PIRSF006404">
    <property type="entry name" value="UCP006404_Pept_M50_CBS"/>
    <property type="match status" value="1"/>
</dbReference>
<evidence type="ECO:0000313" key="17">
    <source>
        <dbReference type="EMBL" id="QLL65503.1"/>
    </source>
</evidence>
<feature type="transmembrane region" description="Helical" evidence="14">
    <location>
        <begin position="36"/>
        <end position="57"/>
    </location>
</feature>
<protein>
    <recommendedName>
        <fullName evidence="14">Zinc metalloprotease</fullName>
    </recommendedName>
</protein>
<dbReference type="InterPro" id="IPR016483">
    <property type="entry name" value="UCP006404_Pept_M50_CBS"/>
</dbReference>
<keyword evidence="4 14" id="KW-0645">Protease</keyword>
<dbReference type="Pfam" id="PF00571">
    <property type="entry name" value="CBS"/>
    <property type="match status" value="1"/>
</dbReference>
<evidence type="ECO:0000256" key="15">
    <source>
        <dbReference type="PIRSR" id="PIRSR006404-1"/>
    </source>
</evidence>
<keyword evidence="9 14" id="KW-0862">Zinc</keyword>
<keyword evidence="5 14" id="KW-0812">Transmembrane</keyword>
<geneLocation type="plasmid" evidence="18">
    <name>pemeittgr7c</name>
</geneLocation>
<dbReference type="GO" id="GO:0008237">
    <property type="term" value="F:metallopeptidase activity"/>
    <property type="evidence" value="ECO:0007669"/>
    <property type="project" value="UniProtKB-UniRule"/>
</dbReference>
<evidence type="ECO:0000256" key="12">
    <source>
        <dbReference type="ARBA" id="ARBA00023122"/>
    </source>
</evidence>
<sequence length="376" mass="41041">MGWSLRIGTIAGTAIRLHVTFALLLVWIWLMHYRIGGAPAAWEGIIFIIAVFVCVVLHEFGHIAAARYFGINTPDITLLPIGGVARLERMPEEPREEFVIAIAGPLVNVVIAGLIFLALGGSVGMEQMAEVEDPGRSFLARLAGVNVFLVLFNMIPAFPMDGGRVLRAALASRLTWARATEIAAAIGQGLAFVFGFVGLFYNPLLIFIGIFVYLAATAEAQNAHIRAVSGSVLVADVMVTEFARLDRSATIDEAIEMLLATTQREFPVVDATGRFEGLLTRDDMIRTLKERGAETPVVSAMRNDIPRIHYRKRLEESLKLMQQTSSPAVAVVDGSDHLVGLMTHETIGEMMMVRAAVSGSFRFGHLRRGKGDPTHF</sequence>
<feature type="transmembrane region" description="Helical" evidence="14">
    <location>
        <begin position="7"/>
        <end position="30"/>
    </location>
</feature>
<evidence type="ECO:0000256" key="3">
    <source>
        <dbReference type="ARBA" id="ARBA00022475"/>
    </source>
</evidence>
<dbReference type="RefSeq" id="WP_180942405.1">
    <property type="nucleotide sequence ID" value="NZ_CP041241.1"/>
</dbReference>
<dbReference type="GO" id="GO:0005886">
    <property type="term" value="C:plasma membrane"/>
    <property type="evidence" value="ECO:0007669"/>
    <property type="project" value="UniProtKB-SubCell"/>
</dbReference>
<dbReference type="EMBL" id="CP041241">
    <property type="protein sequence ID" value="QLL65503.1"/>
    <property type="molecule type" value="Genomic_DNA"/>
</dbReference>
<keyword evidence="6 14" id="KW-0479">Metal-binding</keyword>
<proteinExistence type="inferred from homology"/>
<dbReference type="Gene3D" id="3.10.580.10">
    <property type="entry name" value="CBS-domain"/>
    <property type="match status" value="1"/>
</dbReference>
<evidence type="ECO:0000313" key="18">
    <source>
        <dbReference type="Proteomes" id="UP000510721"/>
    </source>
</evidence>
<feature type="transmembrane region" description="Helical" evidence="14">
    <location>
        <begin position="98"/>
        <end position="118"/>
    </location>
</feature>
<evidence type="ECO:0000256" key="2">
    <source>
        <dbReference type="ARBA" id="ARBA00007931"/>
    </source>
</evidence>
<dbReference type="InterPro" id="IPR046342">
    <property type="entry name" value="CBS_dom_sf"/>
</dbReference>
<dbReference type="CDD" id="cd04639">
    <property type="entry name" value="CBS_pair_peptidase_M50"/>
    <property type="match status" value="1"/>
</dbReference>
<feature type="binding site" evidence="16">
    <location>
        <position position="62"/>
    </location>
    <ligand>
        <name>Zn(2+)</name>
        <dbReference type="ChEBI" id="CHEBI:29105"/>
        <note>catalytic</note>
    </ligand>
</feature>